<feature type="compositionally biased region" description="Low complexity" evidence="6">
    <location>
        <begin position="1478"/>
        <end position="1488"/>
    </location>
</feature>
<feature type="region of interest" description="Disordered" evidence="6">
    <location>
        <begin position="335"/>
        <end position="361"/>
    </location>
</feature>
<evidence type="ECO:0000313" key="9">
    <source>
        <dbReference type="Proteomes" id="UP001374579"/>
    </source>
</evidence>
<feature type="domain" description="C2H2-type" evidence="7">
    <location>
        <begin position="1589"/>
        <end position="1616"/>
    </location>
</feature>
<feature type="compositionally biased region" description="Polar residues" evidence="6">
    <location>
        <begin position="1089"/>
        <end position="1104"/>
    </location>
</feature>
<dbReference type="FunFam" id="3.30.160.60:FF:000100">
    <property type="entry name" value="Zinc finger 45-like"/>
    <property type="match status" value="1"/>
</dbReference>
<sequence length="1987" mass="213030">MEVSLKQDISEDREQAKQTTSTELVKRNTEDQNGILVSAEQSHALVKTEPECVDQGGSNTQSSEQIQNVSVRAGADCVQHGNKSSQISAHVQNILGTEFSDLLAEGKPVSFVIVGEGEDAMEWIQQTSIVVDNQPLCMEAENQRVIVMETEGVKHSHTESKCILGTQKRKQIDSADQPKQIKLSTDHVEQHNDVYGEQQGVSCDHVQSETGTKAVVNSESGKKLVVAGSFSRGCASLEECSEAKVTQGGRKEYSPVITIFASSSSSSSTLSSAEVSTRGSSSKLELERHVPVHQHVTVATDLLSVKATPTTSIHHTVSSIGGNNELSPIKISSPGANVELVSNDDSADSSEKESNKEPIPLGKDTQVADVKVNAGSGMVYRCTECDYASSNKHYYKQHVDLVHNTARPFKCPFCDYAGKRGHALREHLVVHSAQRPYSCPHCNATFRKKGHLTNHTKLHAATSSGSSSGTLVAVPLPQGLAAETSTVLPGNATQLIKIPLSGSAVPSTIAVKGLPTGTGNMATVATGPVLKRQVGSAPNLPKMGQFWCALCCKDMGVAASFQEHLKTVHSTDRLYGCESCDYVTAKKEAIMLHLSTHIAPAPTPPITQLVPLPSGSGTTPSASTANAPTPLYGCTQCGFTTPLMATLVAHAASHTASEGTSKEKASSQASKGLQQHAQTSKVICTECGHVADNAELIRSHMWTHISSSETEPKDKGPSQESVQQKASGSSAAITTTSKATTAGLNPLPENAAFKCTECSYVSRDASQFVKHMLVHKTQHNQAPKCQGQDRRLSDDGASVSSNPGNATPAARSGTSYRVKPVTTENTCQNTESSPFVHDAATGRFRCTLCGYTCEYQRTIKAHIWKHSGNRHVDYPIFQNGPLSMYEDPYPTSHPIPAGVRGLYNQSSTATSTIDVVVTVPSHPGRPCHESSSSTKPPPVSVHPVTQAASSSGAAPLSVKFITVSGSQVLHSSGPLPPGKLKLVPVQPAETEDVAVSTDTASKPLVVHAQCTESGQGGKTGGTVMLGKQDGPVAPAKNKPQGEDEQHSKSEFSMKLDEPAAVVESFPEEKDRHQTSVKENDAPVAMKSLPQETNKQGMRSLNPTTDGDADTLSAGDSVTKTALRSQSSALAGVDGDRSNNADSAMTESTHRQLSLGKSPAQKDSSGVSVPEASVSSAVCSPLGPQIASAKHTLPACAPSANACQRSIAVAVQSSHNTTEPNVLEVQAQHSGTRRNSAPASAVADSTEDTGLLQGRGEQLSDSQTSSRSQDLVASPRNKTVDDFTSEAEVTDRGKGGRRRSSTECAQQHGMALRTQTRRQSITTTEPNVLVETVDTLGTHSALTGLRSQQNSPRVARSLASSPSPSDSHHIAVSPQPESSGGRREIKSTARVEKMEESSEDDEVSTDGESRAPQKMSPCNSMKEINALTTQSSQDSDSAITLLSLLKRGPNFNPACPPQPSHFNVTDADQEQGSADQSPDRSPTSSSETESVTKETSVDSLSKEMTSEMESGSSGKTGGGGGGICSTLLAVIEQLRERSRSESDPEDRSSQPPAKRRASRRRGQQESQDDDLELGDGENIERLDGGDGVSYRCKLCHYTSSRVPLIRLHMRTHRQKDPFECSLCPMKAESSEMLQEHMIQHCKVRTYACKFCPQSFNHKSTLRAHMRAHNDTDPFLCDLCEFESSSPLEYRAHMQKHAGSSLLRCPHCPALLASRGDLHLHLAAVCPVASIGKGGHAEGERGFTGFRRESKKLMCSQCQFTTTDASRMEDHQASHAVVGVEMGIGVEGPLRCALCDFTAVSSRSLKSHMKRHANDQRYVQQPLEQYKCSLCGYVCHHLPSLKSHMWRHASDQNYSYHFTNDVINAAIDYDTNTDPPPVQQAPMKVVKMEPHEPELLEKVLSAERKIIEGQMSRAGGSKPVCWVRFRCCQCGFETINKAKLNLHMRTHADIINRTLKVSPGSPQEGEAVAMATDIVESDGTNIKIVYGPV</sequence>
<feature type="domain" description="C2H2-type" evidence="7">
    <location>
        <begin position="575"/>
        <end position="602"/>
    </location>
</feature>
<feature type="compositionally biased region" description="Basic and acidic residues" evidence="6">
    <location>
        <begin position="1534"/>
        <end position="1547"/>
    </location>
</feature>
<feature type="domain" description="C2H2-type" evidence="7">
    <location>
        <begin position="632"/>
        <end position="659"/>
    </location>
</feature>
<feature type="region of interest" description="Disordered" evidence="6">
    <location>
        <begin position="706"/>
        <end position="734"/>
    </location>
</feature>
<evidence type="ECO:0000256" key="2">
    <source>
        <dbReference type="ARBA" id="ARBA00022737"/>
    </source>
</evidence>
<dbReference type="PROSITE" id="PS00028">
    <property type="entry name" value="ZINC_FINGER_C2H2_1"/>
    <property type="match status" value="5"/>
</dbReference>
<feature type="domain" description="C2H2-type" evidence="7">
    <location>
        <begin position="1824"/>
        <end position="1851"/>
    </location>
</feature>
<feature type="compositionally biased region" description="Polar residues" evidence="6">
    <location>
        <begin position="1425"/>
        <end position="1439"/>
    </location>
</feature>
<dbReference type="Pfam" id="PF00096">
    <property type="entry name" value="zf-C2H2"/>
    <property type="match status" value="2"/>
</dbReference>
<proteinExistence type="predicted"/>
<comment type="caution">
    <text evidence="8">The sequence shown here is derived from an EMBL/GenBank/DDBJ whole genome shotgun (WGS) entry which is preliminary data.</text>
</comment>
<feature type="compositionally biased region" description="Polar residues" evidence="6">
    <location>
        <begin position="1226"/>
        <end position="1237"/>
    </location>
</feature>
<dbReference type="PROSITE" id="PS50157">
    <property type="entry name" value="ZINC_FINGER_C2H2_2"/>
    <property type="match status" value="12"/>
</dbReference>
<feature type="compositionally biased region" description="Basic and acidic residues" evidence="6">
    <location>
        <begin position="1489"/>
        <end position="1504"/>
    </location>
</feature>
<evidence type="ECO:0000256" key="1">
    <source>
        <dbReference type="ARBA" id="ARBA00022723"/>
    </source>
</evidence>
<feature type="domain" description="C2H2-type" evidence="7">
    <location>
        <begin position="844"/>
        <end position="871"/>
    </location>
</feature>
<feature type="compositionally biased region" description="Polar residues" evidence="6">
    <location>
        <begin position="1113"/>
        <end position="1128"/>
    </location>
</feature>
<keyword evidence="3 5" id="KW-0863">Zinc-finger</keyword>
<gene>
    <name evidence="8" type="ORF">V1264_001315</name>
</gene>
<feature type="domain" description="C2H2-type" evidence="7">
    <location>
        <begin position="1645"/>
        <end position="1672"/>
    </location>
</feature>
<evidence type="ECO:0000259" key="7">
    <source>
        <dbReference type="PROSITE" id="PS50157"/>
    </source>
</evidence>
<feature type="domain" description="C2H2-type" evidence="7">
    <location>
        <begin position="1923"/>
        <end position="1946"/>
    </location>
</feature>
<dbReference type="Proteomes" id="UP001374579">
    <property type="component" value="Unassembled WGS sequence"/>
</dbReference>
<feature type="region of interest" description="Disordered" evidence="6">
    <location>
        <begin position="1343"/>
        <end position="1522"/>
    </location>
</feature>
<feature type="region of interest" description="Disordered" evidence="6">
    <location>
        <begin position="1"/>
        <end position="33"/>
    </location>
</feature>
<feature type="region of interest" description="Disordered" evidence="6">
    <location>
        <begin position="1534"/>
        <end position="1579"/>
    </location>
</feature>
<keyword evidence="2" id="KW-0677">Repeat</keyword>
<name>A0AAN9GNP4_9CAEN</name>
<feature type="region of interest" description="Disordered" evidence="6">
    <location>
        <begin position="1011"/>
        <end position="1168"/>
    </location>
</feature>
<dbReference type="SUPFAM" id="SSF57667">
    <property type="entry name" value="beta-beta-alpha zinc fingers"/>
    <property type="match status" value="5"/>
</dbReference>
<dbReference type="InterPro" id="IPR036236">
    <property type="entry name" value="Znf_C2H2_sf"/>
</dbReference>
<feature type="compositionally biased region" description="Basic and acidic residues" evidence="6">
    <location>
        <begin position="1379"/>
        <end position="1395"/>
    </location>
</feature>
<feature type="domain" description="C2H2-type" evidence="7">
    <location>
        <begin position="753"/>
        <end position="780"/>
    </location>
</feature>
<dbReference type="Gene3D" id="3.30.160.60">
    <property type="entry name" value="Classic Zinc Finger"/>
    <property type="match status" value="7"/>
</dbReference>
<accession>A0AAN9GNP4</accession>
<keyword evidence="9" id="KW-1185">Reference proteome</keyword>
<protein>
    <recommendedName>
        <fullName evidence="7">C2H2-type domain-containing protein</fullName>
    </recommendedName>
</protein>
<keyword evidence="1" id="KW-0479">Metal-binding</keyword>
<feature type="compositionally biased region" description="Low complexity" evidence="6">
    <location>
        <begin position="1312"/>
        <end position="1323"/>
    </location>
</feature>
<organism evidence="8 9">
    <name type="scientific">Littorina saxatilis</name>
    <dbReference type="NCBI Taxonomy" id="31220"/>
    <lineage>
        <taxon>Eukaryota</taxon>
        <taxon>Metazoa</taxon>
        <taxon>Spiralia</taxon>
        <taxon>Lophotrochozoa</taxon>
        <taxon>Mollusca</taxon>
        <taxon>Gastropoda</taxon>
        <taxon>Caenogastropoda</taxon>
        <taxon>Littorinimorpha</taxon>
        <taxon>Littorinoidea</taxon>
        <taxon>Littorinidae</taxon>
        <taxon>Littorina</taxon>
    </lineage>
</organism>
<dbReference type="EMBL" id="JBAMIC010000001">
    <property type="protein sequence ID" value="KAK7115457.1"/>
    <property type="molecule type" value="Genomic_DNA"/>
</dbReference>
<feature type="compositionally biased region" description="Low complexity" evidence="6">
    <location>
        <begin position="725"/>
        <end position="734"/>
    </location>
</feature>
<feature type="compositionally biased region" description="Basic and acidic residues" evidence="6">
    <location>
        <begin position="1039"/>
        <end position="1057"/>
    </location>
</feature>
<evidence type="ECO:0000256" key="5">
    <source>
        <dbReference type="PROSITE-ProRule" id="PRU00042"/>
    </source>
</evidence>
<dbReference type="PANTHER" id="PTHR24379">
    <property type="entry name" value="KRAB AND ZINC FINGER DOMAIN-CONTAINING"/>
    <property type="match status" value="1"/>
</dbReference>
<feature type="domain" description="C2H2-type" evidence="7">
    <location>
        <begin position="380"/>
        <end position="408"/>
    </location>
</feature>
<reference evidence="8 9" key="1">
    <citation type="submission" date="2024-02" db="EMBL/GenBank/DDBJ databases">
        <title>Chromosome-scale genome assembly of the rough periwinkle Littorina saxatilis.</title>
        <authorList>
            <person name="De Jode A."/>
            <person name="Faria R."/>
            <person name="Formenti G."/>
            <person name="Sims Y."/>
            <person name="Smith T.P."/>
            <person name="Tracey A."/>
            <person name="Wood J.M.D."/>
            <person name="Zagrodzka Z.B."/>
            <person name="Johannesson K."/>
            <person name="Butlin R.K."/>
            <person name="Leder E.H."/>
        </authorList>
    </citation>
    <scope>NUCLEOTIDE SEQUENCE [LARGE SCALE GENOMIC DNA]</scope>
    <source>
        <strain evidence="8">Snail1</strain>
        <tissue evidence="8">Muscle</tissue>
    </source>
</reference>
<feature type="region of interest" description="Disordered" evidence="6">
    <location>
        <begin position="1226"/>
        <end position="1325"/>
    </location>
</feature>
<evidence type="ECO:0000256" key="4">
    <source>
        <dbReference type="ARBA" id="ARBA00022833"/>
    </source>
</evidence>
<feature type="domain" description="C2H2-type" evidence="7">
    <location>
        <begin position="546"/>
        <end position="574"/>
    </location>
</feature>
<dbReference type="PANTHER" id="PTHR24379:SF121">
    <property type="entry name" value="C2H2-TYPE DOMAIN-CONTAINING PROTEIN"/>
    <property type="match status" value="1"/>
</dbReference>
<dbReference type="SMART" id="SM00355">
    <property type="entry name" value="ZnF_C2H2"/>
    <property type="match status" value="18"/>
</dbReference>
<feature type="region of interest" description="Disordered" evidence="6">
    <location>
        <begin position="778"/>
        <end position="817"/>
    </location>
</feature>
<feature type="compositionally biased region" description="Basic and acidic residues" evidence="6">
    <location>
        <begin position="1066"/>
        <end position="1080"/>
    </location>
</feature>
<evidence type="ECO:0000256" key="6">
    <source>
        <dbReference type="SAM" id="MobiDB-lite"/>
    </source>
</evidence>
<feature type="compositionally biased region" description="Acidic residues" evidence="6">
    <location>
        <begin position="1565"/>
        <end position="1576"/>
    </location>
</feature>
<feature type="compositionally biased region" description="Low complexity" evidence="6">
    <location>
        <begin position="1350"/>
        <end position="1364"/>
    </location>
</feature>
<feature type="compositionally biased region" description="Polar residues" evidence="6">
    <location>
        <begin position="1258"/>
        <end position="1270"/>
    </location>
</feature>
<evidence type="ECO:0000256" key="3">
    <source>
        <dbReference type="ARBA" id="ARBA00022771"/>
    </source>
</evidence>
<feature type="domain" description="C2H2-type" evidence="7">
    <location>
        <begin position="409"/>
        <end position="436"/>
    </location>
</feature>
<dbReference type="InterPro" id="IPR013087">
    <property type="entry name" value="Znf_C2H2_type"/>
</dbReference>
<evidence type="ECO:0000313" key="8">
    <source>
        <dbReference type="EMBL" id="KAK7115457.1"/>
    </source>
</evidence>
<feature type="compositionally biased region" description="Gly residues" evidence="6">
    <location>
        <begin position="1513"/>
        <end position="1522"/>
    </location>
</feature>
<feature type="region of interest" description="Disordered" evidence="6">
    <location>
        <begin position="921"/>
        <end position="947"/>
    </location>
</feature>
<feature type="domain" description="C2H2-type" evidence="7">
    <location>
        <begin position="437"/>
        <end position="464"/>
    </location>
</feature>
<dbReference type="GO" id="GO:0008270">
    <property type="term" value="F:zinc ion binding"/>
    <property type="evidence" value="ECO:0007669"/>
    <property type="project" value="UniProtKB-KW"/>
</dbReference>
<keyword evidence="4" id="KW-0862">Zinc</keyword>